<dbReference type="GO" id="GO:0005829">
    <property type="term" value="C:cytosol"/>
    <property type="evidence" value="ECO:0007669"/>
    <property type="project" value="TreeGrafter"/>
</dbReference>
<evidence type="ECO:0000256" key="1">
    <source>
        <dbReference type="ARBA" id="ARBA00022490"/>
    </source>
</evidence>
<dbReference type="Pfam" id="PF02576">
    <property type="entry name" value="RimP_N"/>
    <property type="match status" value="1"/>
</dbReference>
<organism evidence="6 7">
    <name type="scientific">Lactobacillus amylovorus subsp. animalium DSM 16698</name>
    <dbReference type="NCBI Taxonomy" id="695563"/>
    <lineage>
        <taxon>Bacteria</taxon>
        <taxon>Bacillati</taxon>
        <taxon>Bacillota</taxon>
        <taxon>Bacilli</taxon>
        <taxon>Lactobacillales</taxon>
        <taxon>Lactobacillaceae</taxon>
        <taxon>Lactobacillus</taxon>
        <taxon>Lactobacillus amylovorus subsp. animalium</taxon>
    </lineage>
</organism>
<dbReference type="InterPro" id="IPR035956">
    <property type="entry name" value="RimP_N_sf"/>
</dbReference>
<evidence type="ECO:0000259" key="4">
    <source>
        <dbReference type="Pfam" id="PF02576"/>
    </source>
</evidence>
<dbReference type="InterPro" id="IPR028989">
    <property type="entry name" value="RimP_N"/>
</dbReference>
<dbReference type="AlphaFoldDB" id="A0A0R2KSU3"/>
<dbReference type="InterPro" id="IPR028998">
    <property type="entry name" value="RimP_C"/>
</dbReference>
<dbReference type="PATRIC" id="fig|695563.3.peg.1704"/>
<evidence type="ECO:0000259" key="5">
    <source>
        <dbReference type="Pfam" id="PF17384"/>
    </source>
</evidence>
<dbReference type="InterPro" id="IPR003728">
    <property type="entry name" value="Ribosome_maturation_RimP"/>
</dbReference>
<dbReference type="Gene3D" id="2.30.30.180">
    <property type="entry name" value="Ribosome maturation factor RimP, C-terminal domain"/>
    <property type="match status" value="1"/>
</dbReference>
<dbReference type="InterPro" id="IPR036847">
    <property type="entry name" value="RimP_C_sf"/>
</dbReference>
<dbReference type="Pfam" id="PF17384">
    <property type="entry name" value="DUF150_C"/>
    <property type="match status" value="1"/>
</dbReference>
<dbReference type="PANTHER" id="PTHR33867">
    <property type="entry name" value="RIBOSOME MATURATION FACTOR RIMP"/>
    <property type="match status" value="1"/>
</dbReference>
<dbReference type="EMBL" id="JQBQ01000006">
    <property type="protein sequence ID" value="KRN92657.1"/>
    <property type="molecule type" value="Genomic_DNA"/>
</dbReference>
<comment type="subcellular location">
    <subcellularLocation>
        <location evidence="3">Cytoplasm</location>
    </subcellularLocation>
</comment>
<comment type="function">
    <text evidence="3">Required for maturation of 30S ribosomal subunits.</text>
</comment>
<comment type="caution">
    <text evidence="6">The sequence shown here is derived from an EMBL/GenBank/DDBJ whole genome shotgun (WGS) entry which is preliminary data.</text>
</comment>
<proteinExistence type="inferred from homology"/>
<dbReference type="SUPFAM" id="SSF75420">
    <property type="entry name" value="YhbC-like, N-terminal domain"/>
    <property type="match status" value="1"/>
</dbReference>
<dbReference type="GO" id="GO:0006412">
    <property type="term" value="P:translation"/>
    <property type="evidence" value="ECO:0007669"/>
    <property type="project" value="TreeGrafter"/>
</dbReference>
<evidence type="ECO:0000313" key="6">
    <source>
        <dbReference type="EMBL" id="KRN92657.1"/>
    </source>
</evidence>
<dbReference type="NCBIfam" id="NF000928">
    <property type="entry name" value="PRK00092.1-2"/>
    <property type="match status" value="1"/>
</dbReference>
<evidence type="ECO:0000256" key="2">
    <source>
        <dbReference type="ARBA" id="ARBA00022517"/>
    </source>
</evidence>
<dbReference type="CDD" id="cd01734">
    <property type="entry name" value="YlxS_C"/>
    <property type="match status" value="1"/>
</dbReference>
<sequence length="172" mass="19865">MSSTAHSFYYGGKFLSKVIDLVRPVVEPIIDEHGDMLVDMEYVKEKGQNYLRIYVDREPNGIDIDEIAALSELVSEKLDTINPDPFPEPYVLELSSPGAERPIKTEADWKKALNDYIHIGLYQKIKDKKVYEGTLKSYNDEEIVLEVRDKTRRKTLTVPRKLIANIRFAIEF</sequence>
<dbReference type="HAMAP" id="MF_01077">
    <property type="entry name" value="RimP"/>
    <property type="match status" value="1"/>
</dbReference>
<comment type="similarity">
    <text evidence="3">Belongs to the RimP family.</text>
</comment>
<feature type="domain" description="Ribosome maturation factor RimP C-terminal" evidence="5">
    <location>
        <begin position="103"/>
        <end position="172"/>
    </location>
</feature>
<evidence type="ECO:0000256" key="3">
    <source>
        <dbReference type="HAMAP-Rule" id="MF_01077"/>
    </source>
</evidence>
<dbReference type="Gene3D" id="3.30.300.70">
    <property type="entry name" value="RimP-like superfamily, N-terminal"/>
    <property type="match status" value="1"/>
</dbReference>
<name>A0A0R2KSU3_LACAM</name>
<gene>
    <name evidence="3" type="primary">rimP</name>
    <name evidence="6" type="ORF">IV44_GL001634</name>
</gene>
<dbReference type="Proteomes" id="UP000051529">
    <property type="component" value="Unassembled WGS sequence"/>
</dbReference>
<keyword evidence="2 3" id="KW-0690">Ribosome biogenesis</keyword>
<evidence type="ECO:0000313" key="7">
    <source>
        <dbReference type="Proteomes" id="UP000051529"/>
    </source>
</evidence>
<accession>A0A0R2KSU3</accession>
<dbReference type="SUPFAM" id="SSF74942">
    <property type="entry name" value="YhbC-like, C-terminal domain"/>
    <property type="match status" value="1"/>
</dbReference>
<reference evidence="6 7" key="1">
    <citation type="journal article" date="2015" name="Genome Announc.">
        <title>Expanding the biotechnology potential of lactobacilli through comparative genomics of 213 strains and associated genera.</title>
        <authorList>
            <person name="Sun Z."/>
            <person name="Harris H.M."/>
            <person name="McCann A."/>
            <person name="Guo C."/>
            <person name="Argimon S."/>
            <person name="Zhang W."/>
            <person name="Yang X."/>
            <person name="Jeffery I.B."/>
            <person name="Cooney J.C."/>
            <person name="Kagawa T.F."/>
            <person name="Liu W."/>
            <person name="Song Y."/>
            <person name="Salvetti E."/>
            <person name="Wrobel A."/>
            <person name="Rasinkangas P."/>
            <person name="Parkhill J."/>
            <person name="Rea M.C."/>
            <person name="O'Sullivan O."/>
            <person name="Ritari J."/>
            <person name="Douillard F.P."/>
            <person name="Paul Ross R."/>
            <person name="Yang R."/>
            <person name="Briner A.E."/>
            <person name="Felis G.E."/>
            <person name="de Vos W.M."/>
            <person name="Barrangou R."/>
            <person name="Klaenhammer T.R."/>
            <person name="Caufield P.W."/>
            <person name="Cui Y."/>
            <person name="Zhang H."/>
            <person name="O'Toole P.W."/>
        </authorList>
    </citation>
    <scope>NUCLEOTIDE SEQUENCE [LARGE SCALE GENOMIC DNA]</scope>
    <source>
        <strain evidence="6 7">DSM 16698</strain>
    </source>
</reference>
<protein>
    <recommendedName>
        <fullName evidence="3">Ribosome maturation factor RimP</fullName>
    </recommendedName>
</protein>
<feature type="domain" description="Ribosome maturation factor RimP N-terminal" evidence="4">
    <location>
        <begin position="26"/>
        <end position="100"/>
    </location>
</feature>
<dbReference type="GO" id="GO:0000028">
    <property type="term" value="P:ribosomal small subunit assembly"/>
    <property type="evidence" value="ECO:0007669"/>
    <property type="project" value="TreeGrafter"/>
</dbReference>
<keyword evidence="1 3" id="KW-0963">Cytoplasm</keyword>
<dbReference type="PANTHER" id="PTHR33867:SF1">
    <property type="entry name" value="RIBOSOME MATURATION FACTOR RIMP"/>
    <property type="match status" value="1"/>
</dbReference>